<dbReference type="PANTHER" id="PTHR10773:SF19">
    <property type="match status" value="1"/>
</dbReference>
<dbReference type="InterPro" id="IPR057191">
    <property type="entry name" value="DUF7869"/>
</dbReference>
<evidence type="ECO:0000313" key="2">
    <source>
        <dbReference type="EMBL" id="CAK1585064.1"/>
    </source>
</evidence>
<dbReference type="Pfam" id="PF25273">
    <property type="entry name" value="DUF7869"/>
    <property type="match status" value="1"/>
</dbReference>
<name>A0AAV1KS18_9NEOP</name>
<feature type="domain" description="DUF7869" evidence="1">
    <location>
        <begin position="279"/>
        <end position="432"/>
    </location>
</feature>
<protein>
    <recommendedName>
        <fullName evidence="1">DUF7869 domain-containing protein</fullName>
    </recommendedName>
</protein>
<evidence type="ECO:0000259" key="1">
    <source>
        <dbReference type="Pfam" id="PF25273"/>
    </source>
</evidence>
<dbReference type="EMBL" id="CAVLGL010000079">
    <property type="protein sequence ID" value="CAK1585064.1"/>
    <property type="molecule type" value="Genomic_DNA"/>
</dbReference>
<reference evidence="2 3" key="1">
    <citation type="submission" date="2023-11" db="EMBL/GenBank/DDBJ databases">
        <authorList>
            <person name="Hedman E."/>
            <person name="Englund M."/>
            <person name="Stromberg M."/>
            <person name="Nyberg Akerstrom W."/>
            <person name="Nylinder S."/>
            <person name="Jareborg N."/>
            <person name="Kallberg Y."/>
            <person name="Kronander E."/>
        </authorList>
    </citation>
    <scope>NUCLEOTIDE SEQUENCE [LARGE SCALE GENOMIC DNA]</scope>
</reference>
<evidence type="ECO:0000313" key="3">
    <source>
        <dbReference type="Proteomes" id="UP001314205"/>
    </source>
</evidence>
<sequence length="519" mass="60182">MECRKKLFHDFWNLGDYNEQQIYLKNLIRLCLINRRRHGNYEDATESRRQRTFKYYLIIRVMSEVQVCKKTFCDTFGISQRRVQMLSEKIFSNDVSVKDRHGGKRQRREPQWKEKIIEYIKSIPAQESHYSRNDAPNRKYLPTELSVVKLYKGFLEKHRDGSTKSPVSRQWFNEIFLTEFNLSFKPPRVDTCPTCDSSKIEIDTAPTEVVKDLAKQKLDFHHKQAEMARKLMNNDGADSRCPNSDVRVVQFDLQQQMYLPTLTHTQMYYSRQLAFVNMGIHLEDEGKGIMFLWNETVGQRGSNEIASCLYKFFTFSEIGYTTDKKKLILWSDNCGGQNKNQAVLAMFLVLIAKGFFSEITHKFPVKGHTFLACDRDFAIIEKAKKCAKPLIPKDLIELITNAGKKKPFLVVDNKIFFNWMNLAKNMTNTEKLQISSATMIRLTSENFGVISTKKSYGEFAPWISTPVLKPGITKANFENLQVDMIETPVPLSAEKKKDIGAMLPYLAGDSNLFYENLLK</sequence>
<dbReference type="PANTHER" id="PTHR10773">
    <property type="entry name" value="DNA-DIRECTED RNA POLYMERASES I, II, AND III SUBUNIT RPABC2"/>
    <property type="match status" value="1"/>
</dbReference>
<dbReference type="Proteomes" id="UP001314205">
    <property type="component" value="Unassembled WGS sequence"/>
</dbReference>
<dbReference type="AlphaFoldDB" id="A0AAV1KS18"/>
<gene>
    <name evidence="2" type="ORF">PARMNEM_LOCUS6206</name>
</gene>
<accession>A0AAV1KS18</accession>
<comment type="caution">
    <text evidence="2">The sequence shown here is derived from an EMBL/GenBank/DDBJ whole genome shotgun (WGS) entry which is preliminary data.</text>
</comment>
<keyword evidence="3" id="KW-1185">Reference proteome</keyword>
<proteinExistence type="predicted"/>
<organism evidence="2 3">
    <name type="scientific">Parnassius mnemosyne</name>
    <name type="common">clouded apollo</name>
    <dbReference type="NCBI Taxonomy" id="213953"/>
    <lineage>
        <taxon>Eukaryota</taxon>
        <taxon>Metazoa</taxon>
        <taxon>Ecdysozoa</taxon>
        <taxon>Arthropoda</taxon>
        <taxon>Hexapoda</taxon>
        <taxon>Insecta</taxon>
        <taxon>Pterygota</taxon>
        <taxon>Neoptera</taxon>
        <taxon>Endopterygota</taxon>
        <taxon>Lepidoptera</taxon>
        <taxon>Glossata</taxon>
        <taxon>Ditrysia</taxon>
        <taxon>Papilionoidea</taxon>
        <taxon>Papilionidae</taxon>
        <taxon>Parnassiinae</taxon>
        <taxon>Parnassini</taxon>
        <taxon>Parnassius</taxon>
        <taxon>Driopa</taxon>
    </lineage>
</organism>